<accession>A0A561SZQ8</accession>
<reference evidence="2 3" key="1">
    <citation type="submission" date="2019-06" db="EMBL/GenBank/DDBJ databases">
        <title>Sequencing the genomes of 1000 actinobacteria strains.</title>
        <authorList>
            <person name="Klenk H.-P."/>
        </authorList>
    </citation>
    <scope>NUCLEOTIDE SEQUENCE [LARGE SCALE GENOMIC DNA]</scope>
    <source>
        <strain evidence="2 3">DSM 45671</strain>
    </source>
</reference>
<protein>
    <submittedName>
        <fullName evidence="2">Sugar phosphate isomerase/epimerase</fullName>
    </submittedName>
</protein>
<dbReference type="Pfam" id="PF01261">
    <property type="entry name" value="AP_endonuc_2"/>
    <property type="match status" value="1"/>
</dbReference>
<sequence>MARRFRDRGRPARRGRLVTANVGPFALTCSANTLRHADMSERLRAVSAAGFTGLGLRLADHRASGLGAGELRAGLDAHGLRLLEMEHLWDWADPTCDPAEDEIWALADTVGFRQLNVSMFAEHETAALVARFGALCDRAAEHGVLVALEFMPFTTIRTLPEAWHIVCAADRANAGVLIDVWHWRRTSATLDDLAAVPTDRITSLQLCEARTEALPDMREEARHHRELPGRGQGADGGTAALLAGMAAQGLTCPVAVEMFSDELDALPAARTAAITAAACAEVLAAAGWASGTWATNLSRGVNP</sequence>
<dbReference type="Proteomes" id="UP000321261">
    <property type="component" value="Unassembled WGS sequence"/>
</dbReference>
<dbReference type="InterPro" id="IPR013022">
    <property type="entry name" value="Xyl_isomerase-like_TIM-brl"/>
</dbReference>
<dbReference type="EMBL" id="VIWU01000001">
    <property type="protein sequence ID" value="TWF80337.1"/>
    <property type="molecule type" value="Genomic_DNA"/>
</dbReference>
<dbReference type="PANTHER" id="PTHR12110:SF48">
    <property type="entry name" value="BLL3656 PROTEIN"/>
    <property type="match status" value="1"/>
</dbReference>
<dbReference type="InterPro" id="IPR050312">
    <property type="entry name" value="IolE/XylAMocC-like"/>
</dbReference>
<dbReference type="GO" id="GO:0016853">
    <property type="term" value="F:isomerase activity"/>
    <property type="evidence" value="ECO:0007669"/>
    <property type="project" value="UniProtKB-KW"/>
</dbReference>
<proteinExistence type="predicted"/>
<gene>
    <name evidence="2" type="ORF">FHX44_116280</name>
</gene>
<feature type="domain" description="Xylose isomerase-like TIM barrel" evidence="1">
    <location>
        <begin position="44"/>
        <end position="268"/>
    </location>
</feature>
<dbReference type="PANTHER" id="PTHR12110">
    <property type="entry name" value="HYDROXYPYRUVATE ISOMERASE"/>
    <property type="match status" value="1"/>
</dbReference>
<name>A0A561SZQ8_9PSEU</name>
<dbReference type="AlphaFoldDB" id="A0A561SZQ8"/>
<organism evidence="2 3">
    <name type="scientific">Pseudonocardia hierapolitana</name>
    <dbReference type="NCBI Taxonomy" id="1128676"/>
    <lineage>
        <taxon>Bacteria</taxon>
        <taxon>Bacillati</taxon>
        <taxon>Actinomycetota</taxon>
        <taxon>Actinomycetes</taxon>
        <taxon>Pseudonocardiales</taxon>
        <taxon>Pseudonocardiaceae</taxon>
        <taxon>Pseudonocardia</taxon>
    </lineage>
</organism>
<dbReference type="InterPro" id="IPR036237">
    <property type="entry name" value="Xyl_isomerase-like_sf"/>
</dbReference>
<evidence type="ECO:0000259" key="1">
    <source>
        <dbReference type="Pfam" id="PF01261"/>
    </source>
</evidence>
<comment type="caution">
    <text evidence="2">The sequence shown here is derived from an EMBL/GenBank/DDBJ whole genome shotgun (WGS) entry which is preliminary data.</text>
</comment>
<evidence type="ECO:0000313" key="3">
    <source>
        <dbReference type="Proteomes" id="UP000321261"/>
    </source>
</evidence>
<dbReference type="OrthoDB" id="9780241at2"/>
<dbReference type="Gene3D" id="3.20.20.150">
    <property type="entry name" value="Divalent-metal-dependent TIM barrel enzymes"/>
    <property type="match status" value="1"/>
</dbReference>
<evidence type="ECO:0000313" key="2">
    <source>
        <dbReference type="EMBL" id="TWF80337.1"/>
    </source>
</evidence>
<dbReference type="SUPFAM" id="SSF51658">
    <property type="entry name" value="Xylose isomerase-like"/>
    <property type="match status" value="1"/>
</dbReference>
<keyword evidence="2" id="KW-0413">Isomerase</keyword>
<keyword evidence="3" id="KW-1185">Reference proteome</keyword>